<evidence type="ECO:0000313" key="1">
    <source>
        <dbReference type="EMBL" id="KAB0345018.1"/>
    </source>
</evidence>
<gene>
    <name evidence="1" type="ORF">FD754_021944</name>
</gene>
<dbReference type="AlphaFoldDB" id="A0A5N3V7W6"/>
<feature type="non-terminal residue" evidence="1">
    <location>
        <position position="1"/>
    </location>
</feature>
<keyword evidence="2" id="KW-1185">Reference proteome</keyword>
<dbReference type="PANTHER" id="PTHR21402">
    <property type="entry name" value="GAMETOCYTE SPECIFIC FACTOR 1-RELATED"/>
    <property type="match status" value="1"/>
</dbReference>
<organism evidence="1 2">
    <name type="scientific">Muntiacus muntjak</name>
    <name type="common">Barking deer</name>
    <name type="synonym">Indian muntjac</name>
    <dbReference type="NCBI Taxonomy" id="9888"/>
    <lineage>
        <taxon>Eukaryota</taxon>
        <taxon>Metazoa</taxon>
        <taxon>Chordata</taxon>
        <taxon>Craniata</taxon>
        <taxon>Vertebrata</taxon>
        <taxon>Euteleostomi</taxon>
        <taxon>Mammalia</taxon>
        <taxon>Eutheria</taxon>
        <taxon>Laurasiatheria</taxon>
        <taxon>Artiodactyla</taxon>
        <taxon>Ruminantia</taxon>
        <taxon>Pecora</taxon>
        <taxon>Cervidae</taxon>
        <taxon>Muntiacinae</taxon>
        <taxon>Muntiacus</taxon>
    </lineage>
</organism>
<dbReference type="PANTHER" id="PTHR21402:SF9">
    <property type="entry name" value="GAMETOCYTE-SPECIFIC FACTOR 1"/>
    <property type="match status" value="1"/>
</dbReference>
<accession>A0A5N3V7W6</accession>
<comment type="caution">
    <text evidence="1">The sequence shown here is derived from an EMBL/GenBank/DDBJ whole genome shotgun (WGS) entry which is preliminary data.</text>
</comment>
<evidence type="ECO:0000313" key="2">
    <source>
        <dbReference type="Proteomes" id="UP000326458"/>
    </source>
</evidence>
<dbReference type="Proteomes" id="UP000326458">
    <property type="component" value="Unassembled WGS sequence"/>
</dbReference>
<sequence>CPYDKNNQIRACRLPYHLIKWRKNHPDVTNTRAACPFSVLHQLPQAEISHHLSSYFWGKTSTPLHPFKQHREHKSNLCVPTSLLYINIQSPYLAGLIAF</sequence>
<proteinExistence type="predicted"/>
<name>A0A5N3V7W6_MUNMU</name>
<reference evidence="1 2" key="1">
    <citation type="submission" date="2019-06" db="EMBL/GenBank/DDBJ databases">
        <title>Discovery of a novel chromosome fission-fusion reversal in muntjac.</title>
        <authorList>
            <person name="Mudd A.B."/>
            <person name="Bredeson J.V."/>
            <person name="Baum R."/>
            <person name="Hockemeyer D."/>
            <person name="Rokhsar D.S."/>
        </authorList>
    </citation>
    <scope>NUCLEOTIDE SEQUENCE [LARGE SCALE GENOMIC DNA]</scope>
    <source>
        <strain evidence="1">UTSW_UCB_Mm</strain>
        <tissue evidence="1">Fibroblast cell line</tissue>
    </source>
</reference>
<dbReference type="EMBL" id="VCEA01000003">
    <property type="protein sequence ID" value="KAB0345018.1"/>
    <property type="molecule type" value="Genomic_DNA"/>
</dbReference>
<evidence type="ECO:0008006" key="3">
    <source>
        <dbReference type="Google" id="ProtNLM"/>
    </source>
</evidence>
<protein>
    <recommendedName>
        <fullName evidence="3">CHHC U11-48K-type domain-containing protein</fullName>
    </recommendedName>
</protein>
<dbReference type="InterPro" id="IPR051591">
    <property type="entry name" value="UPF0224_FAM112_RNA_Proc"/>
</dbReference>